<keyword evidence="2" id="KW-1185">Reference proteome</keyword>
<dbReference type="EMBL" id="JAIWYP010000010">
    <property type="protein sequence ID" value="KAH3748733.1"/>
    <property type="molecule type" value="Genomic_DNA"/>
</dbReference>
<dbReference type="AlphaFoldDB" id="A0A9D4I653"/>
<organism evidence="1 2">
    <name type="scientific">Dreissena polymorpha</name>
    <name type="common">Zebra mussel</name>
    <name type="synonym">Mytilus polymorpha</name>
    <dbReference type="NCBI Taxonomy" id="45954"/>
    <lineage>
        <taxon>Eukaryota</taxon>
        <taxon>Metazoa</taxon>
        <taxon>Spiralia</taxon>
        <taxon>Lophotrochozoa</taxon>
        <taxon>Mollusca</taxon>
        <taxon>Bivalvia</taxon>
        <taxon>Autobranchia</taxon>
        <taxon>Heteroconchia</taxon>
        <taxon>Euheterodonta</taxon>
        <taxon>Imparidentia</taxon>
        <taxon>Neoheterodontei</taxon>
        <taxon>Myida</taxon>
        <taxon>Dreissenoidea</taxon>
        <taxon>Dreissenidae</taxon>
        <taxon>Dreissena</taxon>
    </lineage>
</organism>
<evidence type="ECO:0000313" key="1">
    <source>
        <dbReference type="EMBL" id="KAH3748733.1"/>
    </source>
</evidence>
<protein>
    <submittedName>
        <fullName evidence="1">Uncharacterized protein</fullName>
    </submittedName>
</protein>
<dbReference type="Proteomes" id="UP000828390">
    <property type="component" value="Unassembled WGS sequence"/>
</dbReference>
<reference evidence="1" key="1">
    <citation type="journal article" date="2019" name="bioRxiv">
        <title>The Genome of the Zebra Mussel, Dreissena polymorpha: A Resource for Invasive Species Research.</title>
        <authorList>
            <person name="McCartney M.A."/>
            <person name="Auch B."/>
            <person name="Kono T."/>
            <person name="Mallez S."/>
            <person name="Zhang Y."/>
            <person name="Obille A."/>
            <person name="Becker A."/>
            <person name="Abrahante J.E."/>
            <person name="Garbe J."/>
            <person name="Badalamenti J.P."/>
            <person name="Herman A."/>
            <person name="Mangelson H."/>
            <person name="Liachko I."/>
            <person name="Sullivan S."/>
            <person name="Sone E.D."/>
            <person name="Koren S."/>
            <person name="Silverstein K.A.T."/>
            <person name="Beckman K.B."/>
            <person name="Gohl D.M."/>
        </authorList>
    </citation>
    <scope>NUCLEOTIDE SEQUENCE</scope>
    <source>
        <strain evidence="1">Duluth1</strain>
        <tissue evidence="1">Whole animal</tissue>
    </source>
</reference>
<comment type="caution">
    <text evidence="1">The sequence shown here is derived from an EMBL/GenBank/DDBJ whole genome shotgun (WGS) entry which is preliminary data.</text>
</comment>
<sequence length="59" mass="6323">MVAYLPTGGGQGEVSGPIGERPIVVALELDVRWHSSLADVPDSLSYDQILVSANLLRIF</sequence>
<evidence type="ECO:0000313" key="2">
    <source>
        <dbReference type="Proteomes" id="UP000828390"/>
    </source>
</evidence>
<accession>A0A9D4I653</accession>
<proteinExistence type="predicted"/>
<gene>
    <name evidence="1" type="ORF">DPMN_183183</name>
</gene>
<name>A0A9D4I653_DREPO</name>
<reference evidence="1" key="2">
    <citation type="submission" date="2020-11" db="EMBL/GenBank/DDBJ databases">
        <authorList>
            <person name="McCartney M.A."/>
            <person name="Auch B."/>
            <person name="Kono T."/>
            <person name="Mallez S."/>
            <person name="Becker A."/>
            <person name="Gohl D.M."/>
            <person name="Silverstein K.A.T."/>
            <person name="Koren S."/>
            <person name="Bechman K.B."/>
            <person name="Herman A."/>
            <person name="Abrahante J.E."/>
            <person name="Garbe J."/>
        </authorList>
    </citation>
    <scope>NUCLEOTIDE SEQUENCE</scope>
    <source>
        <strain evidence="1">Duluth1</strain>
        <tissue evidence="1">Whole animal</tissue>
    </source>
</reference>